<feature type="region of interest" description="Disordered" evidence="2">
    <location>
        <begin position="14"/>
        <end position="68"/>
    </location>
</feature>
<protein>
    <recommendedName>
        <fullName evidence="3">Helicase HerA central domain-containing protein</fullName>
    </recommendedName>
</protein>
<dbReference type="Gene3D" id="3.40.50.300">
    <property type="entry name" value="P-loop containing nucleotide triphosphate hydrolases"/>
    <property type="match status" value="1"/>
</dbReference>
<comment type="caution">
    <text evidence="4">The sequence shown here is derived from an EMBL/GenBank/DDBJ whole genome shotgun (WGS) entry which is preliminary data.</text>
</comment>
<dbReference type="Pfam" id="PF01935">
    <property type="entry name" value="DUF87"/>
    <property type="match status" value="1"/>
</dbReference>
<dbReference type="AlphaFoldDB" id="E8KGJ3"/>
<evidence type="ECO:0000256" key="2">
    <source>
        <dbReference type="SAM" id="MobiDB-lite"/>
    </source>
</evidence>
<organism evidence="4 5">
    <name type="scientific">Actinobacillus ureae ATCC 25976</name>
    <dbReference type="NCBI Taxonomy" id="887324"/>
    <lineage>
        <taxon>Bacteria</taxon>
        <taxon>Pseudomonadati</taxon>
        <taxon>Pseudomonadota</taxon>
        <taxon>Gammaproteobacteria</taxon>
        <taxon>Pasteurellales</taxon>
        <taxon>Pasteurellaceae</taxon>
        <taxon>Actinobacillus</taxon>
    </lineage>
</organism>
<dbReference type="PANTHER" id="PTHR42957:SF1">
    <property type="entry name" value="HELICASE MJ1565-RELATED"/>
    <property type="match status" value="1"/>
</dbReference>
<evidence type="ECO:0000313" key="5">
    <source>
        <dbReference type="Proteomes" id="UP000005467"/>
    </source>
</evidence>
<reference evidence="4 5" key="1">
    <citation type="submission" date="2011-01" db="EMBL/GenBank/DDBJ databases">
        <authorList>
            <person name="Muzny D."/>
            <person name="Qin X."/>
            <person name="Deng J."/>
            <person name="Jiang H."/>
            <person name="Liu Y."/>
            <person name="Qu J."/>
            <person name="Song X.-Z."/>
            <person name="Zhang L."/>
            <person name="Thornton R."/>
            <person name="Coyle M."/>
            <person name="Francisco L."/>
            <person name="Jackson L."/>
            <person name="Javaid M."/>
            <person name="Korchina V."/>
            <person name="Kovar C."/>
            <person name="Mata R."/>
            <person name="Mathew T."/>
            <person name="Ngo R."/>
            <person name="Nguyen L."/>
            <person name="Nguyen N."/>
            <person name="Okwuonu G."/>
            <person name="Ongeri F."/>
            <person name="Pham C."/>
            <person name="Simmons D."/>
            <person name="Wilczek-Boney K."/>
            <person name="Hale W."/>
            <person name="Jakkamsetti A."/>
            <person name="Pham P."/>
            <person name="Ruth R."/>
            <person name="San Lucas F."/>
            <person name="Warren J."/>
            <person name="Zhang J."/>
            <person name="Zhao Z."/>
            <person name="Zhou C."/>
            <person name="Zhu D."/>
            <person name="Lee S."/>
            <person name="Bess C."/>
            <person name="Blankenburg K."/>
            <person name="Forbes L."/>
            <person name="Fu Q."/>
            <person name="Gubbala S."/>
            <person name="Hirani K."/>
            <person name="Jayaseelan J.C."/>
            <person name="Lara F."/>
            <person name="Munidasa M."/>
            <person name="Palculict T."/>
            <person name="Patil S."/>
            <person name="Pu L.-L."/>
            <person name="Saada N."/>
            <person name="Tang L."/>
            <person name="Weissenberger G."/>
            <person name="Zhu Y."/>
            <person name="Hemphill L."/>
            <person name="Shang Y."/>
            <person name="Youmans B."/>
            <person name="Ayvaz T."/>
            <person name="Ross M."/>
            <person name="Santibanez J."/>
            <person name="Aqrawi P."/>
            <person name="Gross S."/>
            <person name="Joshi V."/>
            <person name="Fowler G."/>
            <person name="Nazareth L."/>
            <person name="Reid J."/>
            <person name="Worley K."/>
            <person name="Petrosino J."/>
            <person name="Highlander S."/>
            <person name="Gibbs R."/>
        </authorList>
    </citation>
    <scope>NUCLEOTIDE SEQUENCE [LARGE SCALE GENOMIC DNA]</scope>
    <source>
        <strain evidence="4 5">ATCC 25976</strain>
    </source>
</reference>
<dbReference type="EMBL" id="AEVG01000063">
    <property type="protein sequence ID" value="EFX91979.1"/>
    <property type="molecule type" value="Genomic_DNA"/>
</dbReference>
<evidence type="ECO:0000313" key="4">
    <source>
        <dbReference type="EMBL" id="EFX91979.1"/>
    </source>
</evidence>
<feature type="compositionally biased region" description="Polar residues" evidence="2">
    <location>
        <begin position="37"/>
        <end position="68"/>
    </location>
</feature>
<feature type="domain" description="Helicase HerA central" evidence="3">
    <location>
        <begin position="238"/>
        <end position="328"/>
    </location>
</feature>
<evidence type="ECO:0000259" key="3">
    <source>
        <dbReference type="Pfam" id="PF01935"/>
    </source>
</evidence>
<proteinExistence type="predicted"/>
<sequence length="403" mass="44897">MALGTQFGGLIGSAFNESQSSTSSHSNTVGKAYSESIGKTTGSSYSESKSASRTDSYSTNQNQSVNNSIGSNRQIMLEMLNKSVEQLIKRVDHQLERVEEAQRYGGWQTAAYFMSEGSASSRALASIFLGLMRGNNSNSEDFALTTWQADKSKILLPWLANLTHPRLMDENARNMGINYLTPATLVSGKEMAIQLSLPRRSTSTVSVVETESFGRRIQSVNGVIEASDSTVKLGKIRHLWQKTAQDVVLDLQQLAGHIFVTGSTGSGKSNAIYQLLNELNRNDIKFMVIEPAKGEYKNVFGHRDDVKVFGTNPKKTKLLRINPFKFPEDVHVLEHIDRLVEIFNVCWPMYAAMPTVLKEAMLDAYQESGWDLTTSENKYPKLFPTFADLFQQLETVLDRSTFS</sequence>
<keyword evidence="1" id="KW-0175">Coiled coil</keyword>
<keyword evidence="5" id="KW-1185">Reference proteome</keyword>
<dbReference type="RefSeq" id="WP_005622545.1">
    <property type="nucleotide sequence ID" value="NZ_GL831080.1"/>
</dbReference>
<name>E8KGJ3_9PAST</name>
<dbReference type="PANTHER" id="PTHR42957">
    <property type="entry name" value="HELICASE MJ1565-RELATED"/>
    <property type="match status" value="1"/>
</dbReference>
<dbReference type="SUPFAM" id="SSF52540">
    <property type="entry name" value="P-loop containing nucleoside triphosphate hydrolases"/>
    <property type="match status" value="1"/>
</dbReference>
<dbReference type="InterPro" id="IPR002789">
    <property type="entry name" value="HerA_central"/>
</dbReference>
<dbReference type="InterPro" id="IPR008571">
    <property type="entry name" value="HerA-like"/>
</dbReference>
<dbReference type="InterPro" id="IPR027417">
    <property type="entry name" value="P-loop_NTPase"/>
</dbReference>
<accession>E8KGJ3</accession>
<evidence type="ECO:0000256" key="1">
    <source>
        <dbReference type="SAM" id="Coils"/>
    </source>
</evidence>
<gene>
    <name evidence="4" type="ORF">HMPREF0027_0960</name>
</gene>
<feature type="coiled-coil region" evidence="1">
    <location>
        <begin position="77"/>
        <end position="104"/>
    </location>
</feature>
<dbReference type="Proteomes" id="UP000005467">
    <property type="component" value="Unassembled WGS sequence"/>
</dbReference>
<dbReference type="HOGENOM" id="CLU_682624_0_0_6"/>